<keyword evidence="2" id="KW-0012">Acyltransferase</keyword>
<keyword evidence="6" id="KW-1185">Reference proteome</keyword>
<evidence type="ECO:0000256" key="2">
    <source>
        <dbReference type="ARBA" id="ARBA00023315"/>
    </source>
</evidence>
<organism evidence="5 6">
    <name type="scientific">Rhodococcus daqingensis</name>
    <dbReference type="NCBI Taxonomy" id="2479363"/>
    <lineage>
        <taxon>Bacteria</taxon>
        <taxon>Bacillati</taxon>
        <taxon>Actinomycetota</taxon>
        <taxon>Actinomycetes</taxon>
        <taxon>Mycobacteriales</taxon>
        <taxon>Nocardiaceae</taxon>
        <taxon>Rhodococcus</taxon>
    </lineage>
</organism>
<dbReference type="Proteomes" id="UP001596484">
    <property type="component" value="Unassembled WGS sequence"/>
</dbReference>
<evidence type="ECO:0000256" key="3">
    <source>
        <dbReference type="SAM" id="MobiDB-lite"/>
    </source>
</evidence>
<accession>A0ABW2RSP4</accession>
<evidence type="ECO:0000313" key="5">
    <source>
        <dbReference type="EMBL" id="MFC7446850.1"/>
    </source>
</evidence>
<sequence length="552" mass="60118">MDTSLVEQALGGGDTSGALDPLQIGEVLGRLIDPRAVAVEAPKVVAEWAKVALGLSDIEVPERDAQYGDPLWRQHPAFRRLAQGHLAWTQAVERMAEEDGAAWQDRERARYVTNILTGALSPANFLPTNPTAIKRAIDTGGLSLLRGARNFVHDVATNRGMPAMTDSSPFTVGENLACSPGAVVYREEMFELLQYSPTTENVRERPLLVVPPQVGRHYILDLSPGRSLVEFAIASGVQTFTLVWRNPSTDPDCGHGNWGLEDYMSAVIRAFDVVKEITGAEDLNLLGFCAGGFTSALAQAHLAAKGSRPIHAATYLVTMLDTRQPNMVTTLTTPGVDTALTRSADRSTVIDAKTIAHNFNWMRPKDLVYGYAINNWLLGEAPSAYDLLAWNDDAANISAAYVRDSTALMASGDLVTPGGTTLLGTQIDLSAVESDNFIVAAQTDHITTWRPCYMTSQLLGGDSEMVVVNKGHIQTIVSPIEKSRQKYWAGPPTGPDPDQWREQAGQHSGSWWPHWAEWLIPRSGAEQVAPDRLGSIKYPARESAPGQYVHEK</sequence>
<dbReference type="PANTHER" id="PTHR36837">
    <property type="entry name" value="POLY(3-HYDROXYALKANOATE) POLYMERASE SUBUNIT PHAC"/>
    <property type="match status" value="1"/>
</dbReference>
<dbReference type="EMBL" id="JBHTCS010000002">
    <property type="protein sequence ID" value="MFC7446850.1"/>
    <property type="molecule type" value="Genomic_DNA"/>
</dbReference>
<dbReference type="InterPro" id="IPR051321">
    <property type="entry name" value="PHA/PHB_synthase"/>
</dbReference>
<gene>
    <name evidence="5" type="ORF">ACFQS9_02995</name>
</gene>
<dbReference type="Pfam" id="PF07167">
    <property type="entry name" value="PhaC_N"/>
    <property type="match status" value="1"/>
</dbReference>
<protein>
    <submittedName>
        <fullName evidence="5">PHA/PHB synthase family protein</fullName>
    </submittedName>
</protein>
<dbReference type="Gene3D" id="3.40.50.1820">
    <property type="entry name" value="alpha/beta hydrolase"/>
    <property type="match status" value="1"/>
</dbReference>
<feature type="region of interest" description="Disordered" evidence="3">
    <location>
        <begin position="484"/>
        <end position="508"/>
    </location>
</feature>
<dbReference type="RefSeq" id="WP_378401395.1">
    <property type="nucleotide sequence ID" value="NZ_JBHTCS010000002.1"/>
</dbReference>
<proteinExistence type="predicted"/>
<dbReference type="InterPro" id="IPR010941">
    <property type="entry name" value="PhaC_N"/>
</dbReference>
<evidence type="ECO:0000313" key="6">
    <source>
        <dbReference type="Proteomes" id="UP001596484"/>
    </source>
</evidence>
<feature type="domain" description="Poly-beta-hydroxybutyrate polymerase N-terminal" evidence="4">
    <location>
        <begin position="63"/>
        <end position="232"/>
    </location>
</feature>
<keyword evidence="1" id="KW-0808">Transferase</keyword>
<evidence type="ECO:0000256" key="1">
    <source>
        <dbReference type="ARBA" id="ARBA00022679"/>
    </source>
</evidence>
<dbReference type="PANTHER" id="PTHR36837:SF5">
    <property type="entry name" value="POLY-3-HYDROXYBUTYRATE SYNTHASE"/>
    <property type="match status" value="1"/>
</dbReference>
<dbReference type="SUPFAM" id="SSF53474">
    <property type="entry name" value="alpha/beta-Hydrolases"/>
    <property type="match status" value="1"/>
</dbReference>
<comment type="caution">
    <text evidence="5">The sequence shown here is derived from an EMBL/GenBank/DDBJ whole genome shotgun (WGS) entry which is preliminary data.</text>
</comment>
<name>A0ABW2RSP4_9NOCA</name>
<evidence type="ECO:0000259" key="4">
    <source>
        <dbReference type="Pfam" id="PF07167"/>
    </source>
</evidence>
<dbReference type="InterPro" id="IPR029058">
    <property type="entry name" value="AB_hydrolase_fold"/>
</dbReference>
<reference evidence="6" key="1">
    <citation type="journal article" date="2019" name="Int. J. Syst. Evol. Microbiol.">
        <title>The Global Catalogue of Microorganisms (GCM) 10K type strain sequencing project: providing services to taxonomists for standard genome sequencing and annotation.</title>
        <authorList>
            <consortium name="The Broad Institute Genomics Platform"/>
            <consortium name="The Broad Institute Genome Sequencing Center for Infectious Disease"/>
            <person name="Wu L."/>
            <person name="Ma J."/>
        </authorList>
    </citation>
    <scope>NUCLEOTIDE SEQUENCE [LARGE SCALE GENOMIC DNA]</scope>
    <source>
        <strain evidence="6">ICMP 19430</strain>
    </source>
</reference>